<organism evidence="1 2">
    <name type="scientific">Goodea atripinnis</name>
    <dbReference type="NCBI Taxonomy" id="208336"/>
    <lineage>
        <taxon>Eukaryota</taxon>
        <taxon>Metazoa</taxon>
        <taxon>Chordata</taxon>
        <taxon>Craniata</taxon>
        <taxon>Vertebrata</taxon>
        <taxon>Euteleostomi</taxon>
        <taxon>Actinopterygii</taxon>
        <taxon>Neopterygii</taxon>
        <taxon>Teleostei</taxon>
        <taxon>Neoteleostei</taxon>
        <taxon>Acanthomorphata</taxon>
        <taxon>Ovalentaria</taxon>
        <taxon>Atherinomorphae</taxon>
        <taxon>Cyprinodontiformes</taxon>
        <taxon>Goodeidae</taxon>
        <taxon>Goodea</taxon>
    </lineage>
</organism>
<dbReference type="EMBL" id="JAHRIO010090684">
    <property type="protein sequence ID" value="MEQ2188122.1"/>
    <property type="molecule type" value="Genomic_DNA"/>
</dbReference>
<evidence type="ECO:0000313" key="1">
    <source>
        <dbReference type="EMBL" id="MEQ2188122.1"/>
    </source>
</evidence>
<accession>A0ABV0PY06</accession>
<comment type="caution">
    <text evidence="1">The sequence shown here is derived from an EMBL/GenBank/DDBJ whole genome shotgun (WGS) entry which is preliminary data.</text>
</comment>
<protein>
    <submittedName>
        <fullName evidence="1">Uncharacterized protein</fullName>
    </submittedName>
</protein>
<reference evidence="1 2" key="1">
    <citation type="submission" date="2021-06" db="EMBL/GenBank/DDBJ databases">
        <authorList>
            <person name="Palmer J.M."/>
        </authorList>
    </citation>
    <scope>NUCLEOTIDE SEQUENCE [LARGE SCALE GENOMIC DNA]</scope>
    <source>
        <strain evidence="1 2">GA_2019</strain>
        <tissue evidence="1">Muscle</tissue>
    </source>
</reference>
<keyword evidence="2" id="KW-1185">Reference proteome</keyword>
<proteinExistence type="predicted"/>
<evidence type="ECO:0000313" key="2">
    <source>
        <dbReference type="Proteomes" id="UP001476798"/>
    </source>
</evidence>
<gene>
    <name evidence="1" type="ORF">GOODEAATRI_011678</name>
</gene>
<sequence length="150" mass="16729">CQVNAETADPVDELSPEAVELCRKLGSNATRVSEIAGGRDRAVHAAIQEGINKVNEKATSNAQRVQKWIILDRDFSVGGGELGQCHECAECSVFLWLHSRLWYLIKAHKLFCPAVNRRSYLISHNMKVVLKNKSEHLFSHVPATVNPKLL</sequence>
<feature type="non-terminal residue" evidence="1">
    <location>
        <position position="1"/>
    </location>
</feature>
<dbReference type="Proteomes" id="UP001476798">
    <property type="component" value="Unassembled WGS sequence"/>
</dbReference>
<name>A0ABV0PY06_9TELE</name>